<evidence type="ECO:0000313" key="3">
    <source>
        <dbReference type="EMBL" id="WDH75305.1"/>
    </source>
</evidence>
<proteinExistence type="inferred from homology"/>
<organism evidence="3 4">
    <name type="scientific">Exiguobacterium marinum</name>
    <dbReference type="NCBI Taxonomy" id="273528"/>
    <lineage>
        <taxon>Bacteria</taxon>
        <taxon>Bacillati</taxon>
        <taxon>Bacillota</taxon>
        <taxon>Bacilli</taxon>
        <taxon>Bacillales</taxon>
        <taxon>Bacillales Family XII. Incertae Sedis</taxon>
        <taxon>Exiguobacterium</taxon>
    </lineage>
</organism>
<sequence length="171" mass="18688">MKIAIGCDHIVTNIKDEMVQYLEAGGHEVIDCGTYDFERTHYPIYGRRVAEQVVTNEVERGIVICGTGVGITTSANKVQGVRAPLVRDVTTAKMAREQLDANVLGIGGRITGLGLMQEIVDVFLSTPYVETEESKQLIASVDALASTSRGLDGDEIFDEFLEKWEAGCYVD</sequence>
<dbReference type="Gene3D" id="3.40.1400.10">
    <property type="entry name" value="Sugar-phosphate isomerase, RpiB/LacA/LacB"/>
    <property type="match status" value="1"/>
</dbReference>
<evidence type="ECO:0000256" key="2">
    <source>
        <dbReference type="ARBA" id="ARBA00023235"/>
    </source>
</evidence>
<dbReference type="Pfam" id="PF02502">
    <property type="entry name" value="LacAB_rpiB"/>
    <property type="match status" value="1"/>
</dbReference>
<comment type="similarity">
    <text evidence="1">Belongs to the LacAB/RpiB family.</text>
</comment>
<gene>
    <name evidence="3" type="primary">lacB</name>
    <name evidence="3" type="ORF">PTI97_10795</name>
</gene>
<dbReference type="NCBIfam" id="TIGR01120">
    <property type="entry name" value="rpiB"/>
    <property type="match status" value="1"/>
</dbReference>
<accession>A0ABY7WXH7</accession>
<dbReference type="RefSeq" id="WP_274356477.1">
    <property type="nucleotide sequence ID" value="NZ_CP118099.1"/>
</dbReference>
<dbReference type="Proteomes" id="UP001213680">
    <property type="component" value="Chromosome"/>
</dbReference>
<dbReference type="GO" id="GO:0050044">
    <property type="term" value="F:galactose-6-phosphate isomerase activity"/>
    <property type="evidence" value="ECO:0007669"/>
    <property type="project" value="UniProtKB-EC"/>
</dbReference>
<dbReference type="PIRSF" id="PIRSF005384">
    <property type="entry name" value="RpiB_LacA_B"/>
    <property type="match status" value="1"/>
</dbReference>
<evidence type="ECO:0000256" key="1">
    <source>
        <dbReference type="ARBA" id="ARBA00008754"/>
    </source>
</evidence>
<dbReference type="EMBL" id="CP118099">
    <property type="protein sequence ID" value="WDH75305.1"/>
    <property type="molecule type" value="Genomic_DNA"/>
</dbReference>
<evidence type="ECO:0000313" key="4">
    <source>
        <dbReference type="Proteomes" id="UP001213680"/>
    </source>
</evidence>
<dbReference type="SUPFAM" id="SSF89623">
    <property type="entry name" value="Ribose/Galactose isomerase RpiB/AlsB"/>
    <property type="match status" value="1"/>
</dbReference>
<dbReference type="NCBIfam" id="NF004051">
    <property type="entry name" value="PRK05571.1"/>
    <property type="match status" value="1"/>
</dbReference>
<dbReference type="NCBIfam" id="TIGR00689">
    <property type="entry name" value="rpiB_lacA_lacB"/>
    <property type="match status" value="1"/>
</dbReference>
<name>A0ABY7WXH7_9BACL</name>
<reference evidence="3 4" key="1">
    <citation type="submission" date="2023-02" db="EMBL/GenBank/DDBJ databases">
        <title>A bacterium isolated from plastisphere.</title>
        <authorList>
            <person name="Sun Y."/>
        </authorList>
    </citation>
    <scope>NUCLEOTIDE SEQUENCE [LARGE SCALE GENOMIC DNA]</scope>
    <source>
        <strain evidence="4">a-1</strain>
    </source>
</reference>
<dbReference type="PANTHER" id="PTHR30345">
    <property type="entry name" value="RIBOSE-5-PHOSPHATE ISOMERASE B"/>
    <property type="match status" value="1"/>
</dbReference>
<keyword evidence="4" id="KW-1185">Reference proteome</keyword>
<dbReference type="InterPro" id="IPR003500">
    <property type="entry name" value="RpiB_LacA_LacB"/>
</dbReference>
<dbReference type="InterPro" id="IPR036569">
    <property type="entry name" value="RpiB_LacA_LacB_sf"/>
</dbReference>
<dbReference type="PANTHER" id="PTHR30345:SF0">
    <property type="entry name" value="DNA DAMAGE-REPAIR_TOLERATION PROTEIN DRT102"/>
    <property type="match status" value="1"/>
</dbReference>
<dbReference type="EC" id="5.3.1.26" evidence="3"/>
<protein>
    <submittedName>
        <fullName evidence="3">Galactose-6-phosphate isomerase subunit LacB</fullName>
        <ecNumber evidence="3">5.3.1.26</ecNumber>
    </submittedName>
</protein>
<keyword evidence="2 3" id="KW-0413">Isomerase</keyword>
<dbReference type="NCBIfam" id="NF006381">
    <property type="entry name" value="PRK08622.1"/>
    <property type="match status" value="1"/>
</dbReference>
<dbReference type="InterPro" id="IPR004785">
    <property type="entry name" value="RpiB"/>
</dbReference>